<dbReference type="Pfam" id="PF01804">
    <property type="entry name" value="Penicil_amidase"/>
    <property type="match status" value="1"/>
</dbReference>
<dbReference type="GO" id="GO:0017000">
    <property type="term" value="P:antibiotic biosynthetic process"/>
    <property type="evidence" value="ECO:0007669"/>
    <property type="project" value="InterPro"/>
</dbReference>
<evidence type="ECO:0000313" key="7">
    <source>
        <dbReference type="Proteomes" id="UP000199603"/>
    </source>
</evidence>
<dbReference type="Proteomes" id="UP000199603">
    <property type="component" value="Unassembled WGS sequence"/>
</dbReference>
<dbReference type="SUPFAM" id="SSF56235">
    <property type="entry name" value="N-terminal nucleophile aminohydrolases (Ntn hydrolases)"/>
    <property type="match status" value="1"/>
</dbReference>
<dbReference type="OrthoDB" id="9760084at2"/>
<dbReference type="PANTHER" id="PTHR34218">
    <property type="entry name" value="PEPTIDASE S45 PENICILLIN AMIDASE"/>
    <property type="match status" value="1"/>
</dbReference>
<dbReference type="PANTHER" id="PTHR34218:SF3">
    <property type="entry name" value="ACYL-HOMOSERINE LACTONE ACYLASE PVDQ"/>
    <property type="match status" value="1"/>
</dbReference>
<name>A0A1G6V1W5_9GAMM</name>
<dbReference type="Gene3D" id="3.60.20.10">
    <property type="entry name" value="Glutamine Phosphoribosylpyrophosphate, subunit 1, domain 1"/>
    <property type="match status" value="3"/>
</dbReference>
<dbReference type="Gene3D" id="1.10.439.10">
    <property type="entry name" value="Penicillin Amidohydrolase, domain 1"/>
    <property type="match status" value="1"/>
</dbReference>
<reference evidence="6 7" key="1">
    <citation type="submission" date="2016-10" db="EMBL/GenBank/DDBJ databases">
        <authorList>
            <person name="de Groot N.N."/>
        </authorList>
    </citation>
    <scope>NUCLEOTIDE SEQUENCE [LARGE SCALE GENOMIC DNA]</scope>
    <source>
        <strain evidence="6 7">DSM 16957</strain>
    </source>
</reference>
<evidence type="ECO:0000256" key="4">
    <source>
        <dbReference type="PIRSR" id="PIRSR001227-2"/>
    </source>
</evidence>
<dbReference type="RefSeq" id="WP_091240792.1">
    <property type="nucleotide sequence ID" value="NZ_FNAG01000002.1"/>
</dbReference>
<dbReference type="Gene3D" id="1.10.1400.10">
    <property type="match status" value="1"/>
</dbReference>
<evidence type="ECO:0000256" key="3">
    <source>
        <dbReference type="PIRSR" id="PIRSR001227-1"/>
    </source>
</evidence>
<gene>
    <name evidence="6" type="ORF">SAMN04488509_102603</name>
</gene>
<dbReference type="InterPro" id="IPR043147">
    <property type="entry name" value="Penicillin_amidase_A-knob"/>
</dbReference>
<feature type="active site" description="Nucleophile" evidence="3">
    <location>
        <position position="289"/>
    </location>
</feature>
<accession>A0A1G6V1W5</accession>
<dbReference type="InterPro" id="IPR002692">
    <property type="entry name" value="S45"/>
</dbReference>
<dbReference type="InterPro" id="IPR029055">
    <property type="entry name" value="Ntn_hydrolases_N"/>
</dbReference>
<comment type="similarity">
    <text evidence="1">Belongs to the peptidase S45 family.</text>
</comment>
<keyword evidence="2 5" id="KW-0732">Signal</keyword>
<feature type="signal peptide" evidence="5">
    <location>
        <begin position="1"/>
        <end position="29"/>
    </location>
</feature>
<evidence type="ECO:0000256" key="1">
    <source>
        <dbReference type="ARBA" id="ARBA00006586"/>
    </source>
</evidence>
<dbReference type="GO" id="GO:0016811">
    <property type="term" value="F:hydrolase activity, acting on carbon-nitrogen (but not peptide) bonds, in linear amides"/>
    <property type="evidence" value="ECO:0007669"/>
    <property type="project" value="InterPro"/>
</dbReference>
<dbReference type="PIRSF" id="PIRSF001227">
    <property type="entry name" value="Pen_acylase"/>
    <property type="match status" value="1"/>
</dbReference>
<evidence type="ECO:0000256" key="5">
    <source>
        <dbReference type="SAM" id="SignalP"/>
    </source>
</evidence>
<dbReference type="InterPro" id="IPR023343">
    <property type="entry name" value="Penicillin_amidase_dom1"/>
</dbReference>
<protein>
    <submittedName>
        <fullName evidence="6">Penicillin amidase</fullName>
    </submittedName>
</protein>
<keyword evidence="4" id="KW-0479">Metal-binding</keyword>
<dbReference type="AlphaFoldDB" id="A0A1G6V1W5"/>
<feature type="binding site" evidence="4">
    <location>
        <position position="367"/>
    </location>
    <ligand>
        <name>Ca(2+)</name>
        <dbReference type="ChEBI" id="CHEBI:29108"/>
    </ligand>
</feature>
<dbReference type="InterPro" id="IPR014395">
    <property type="entry name" value="Pen/GL7ACA/AHL_acylase"/>
</dbReference>
<dbReference type="GO" id="GO:0046872">
    <property type="term" value="F:metal ion binding"/>
    <property type="evidence" value="ECO:0007669"/>
    <property type="project" value="UniProtKB-KW"/>
</dbReference>
<evidence type="ECO:0000256" key="2">
    <source>
        <dbReference type="ARBA" id="ARBA00022729"/>
    </source>
</evidence>
<dbReference type="EMBL" id="FNAG01000002">
    <property type="protein sequence ID" value="SDD47522.1"/>
    <property type="molecule type" value="Genomic_DNA"/>
</dbReference>
<feature type="binding site" evidence="4">
    <location>
        <position position="370"/>
    </location>
    <ligand>
        <name>Ca(2+)</name>
        <dbReference type="ChEBI" id="CHEBI:29108"/>
    </ligand>
</feature>
<dbReference type="STRING" id="265719.SAMN04488509_102603"/>
<organism evidence="6 7">
    <name type="scientific">Aquimonas voraii</name>
    <dbReference type="NCBI Taxonomy" id="265719"/>
    <lineage>
        <taxon>Bacteria</taxon>
        <taxon>Pseudomonadati</taxon>
        <taxon>Pseudomonadota</taxon>
        <taxon>Gammaproteobacteria</taxon>
        <taxon>Lysobacterales</taxon>
        <taxon>Lysobacteraceae</taxon>
        <taxon>Aquimonas</taxon>
    </lineage>
</organism>
<keyword evidence="7" id="KW-1185">Reference proteome</keyword>
<keyword evidence="4" id="KW-0106">Calcium</keyword>
<proteinExistence type="inferred from homology"/>
<comment type="cofactor">
    <cofactor evidence="4">
        <name>Ca(2+)</name>
        <dbReference type="ChEBI" id="CHEBI:29108"/>
    </cofactor>
    <text evidence="4">Binds 1 Ca(2+) ion per dimer.</text>
</comment>
<evidence type="ECO:0000313" key="6">
    <source>
        <dbReference type="EMBL" id="SDD47522.1"/>
    </source>
</evidence>
<feature type="chain" id="PRO_5011523136" evidence="5">
    <location>
        <begin position="30"/>
        <end position="958"/>
    </location>
</feature>
<sequence>MHTTRRAGRQALALAIGFALSGIASVASAQAIPAPGLKANGSISYDAEGVPTVTAATDEDAAWLMGYAHARDRFFQMDLLRRTASGTLAELVGPSVLARDIELRTLGLRRAAWASWAKSSPELRGQLKAYADGVNAWLKSNPVPTEHQALELTSADPWSPVDSLVIGKLLAFQLSFDLDIDYTVKLGAYQQAGAAAGFNGAALFFEDTHRSMPADDRVTVPGFLASLRGQGGEEGDAPDAKSVAPAFDAEAVPMVDAQVLQAAQNYVERIRDNPVIAPQLSRRENRAGSNWWIVGGQHTASGKPILANDPHLALDTPMLFHEGHVISNDPRYPTPMNTVGAVAPGTPVPILGCNSHFCWGLTTNPLDVTDAYAERFIVNSYGLPTHTLYQGNAEPVLWVFQSYFVNTIGDGVRDNVTRNNSIGYTNGGITVLVPRRNNGPVLSITGDTGISVAYTGWGATQELEAFSRMNRATNLEQFRAALQYFDVGSQNFAYADKQGNIAYFATAEAPIREDLQRNTVTGVPPYLIRNGQGGNEWLPRTNTYPAQAVPYEVLSPAEMPQSVNPARGYIANANNDPVGNTLDNSVVNEQRPGGGVYYLSPGYSSYRQGRIDRELQRLIARGGITVEDMQALQANTQFLDAELVLPHLLGAADRIGASDCRLTFDMTDPRIGQSLDLLRSWDYSAPTGIREGYDRGDNPMSLPEPSEAQIRASVAATIWSVFRGQLVRNVIDHTLTQVGLGGQLPGNNEAYVAVKRLLDTFDTRQGRGASGLDFFRNVPAAFAGSSASHRRDCILVGSLKNALDTLSSEAFAPAFAGSRNVLDYRWGKLHRIVLDHPLGGPFNIPGSNPYPFQNLSPQLPGLARPGGYEVVDASGHGVRSNTVNGFMFGSGPVRRFIGEMTDPPTLLQIMPGGQDGKIGGPGYVSQLPRWLVNAYKPLVLDPAASQAGEVARIEFAPR</sequence>